<dbReference type="SMART" id="SM00448">
    <property type="entry name" value="REC"/>
    <property type="match status" value="1"/>
</dbReference>
<sequence length="551" mass="62855">MPYKMELTVKDDKTLLLERRIRHLENELELTRREKEEATQKYFEFYSQLEDLVKERTADLHRAHIALEEKNQSLQDALGLVEKANATRSGFLANVSHELRTPLNAILGFAQILAEEKNKENSASLAYIGHIIKSANNLSALIDDLIALSKLEAGVMALEEKEVRLHQIFNSCWKGIGKRLQDRNIIFDKIIPKENPLLYIDLHHIRRILFHLFDNAIRYTENGRIMFEVKIGPIRKERTNLTFVIVDNGSGIPAGLLKNIRAYFKKASSATNTNYEGLGIGLVLCRLIAGEMGGHLDIQSIEGQGTEVSLHLKDIKILQKDEKNISGEKHEESTHPLCNSFMVIDDTEQNITLLRHYYEGKGIKVLGATSVKKGLALARKTRPDLILMDINMPEIDGFEGLKMFKSIKEFEQVPVIAFSASNDAMHVEKARQAGFDDYLLKPVDFPVLTGMLQQYSNHDTGGVSKESNEESVPDLKMFPGLAELRDRFEKHIHSPVLSEIKETLVRIEELTHHYNRPELEKWYERMSSAVEQFDMGFLNKQFHLLTDKNGK</sequence>
<gene>
    <name evidence="8" type="ORF">ENJ10_07700</name>
</gene>
<feature type="coiled-coil region" evidence="5">
    <location>
        <begin position="14"/>
        <end position="41"/>
    </location>
</feature>
<dbReference type="SUPFAM" id="SSF55874">
    <property type="entry name" value="ATPase domain of HSP90 chaperone/DNA topoisomerase II/histidine kinase"/>
    <property type="match status" value="1"/>
</dbReference>
<evidence type="ECO:0000256" key="3">
    <source>
        <dbReference type="ARBA" id="ARBA00022553"/>
    </source>
</evidence>
<dbReference type="Gene3D" id="3.40.50.2300">
    <property type="match status" value="1"/>
</dbReference>
<evidence type="ECO:0000259" key="7">
    <source>
        <dbReference type="PROSITE" id="PS50110"/>
    </source>
</evidence>
<dbReference type="SUPFAM" id="SSF47384">
    <property type="entry name" value="Homodimeric domain of signal transducing histidine kinase"/>
    <property type="match status" value="1"/>
</dbReference>
<dbReference type="Pfam" id="PF00072">
    <property type="entry name" value="Response_reg"/>
    <property type="match status" value="1"/>
</dbReference>
<accession>A0A7V1PUB2</accession>
<dbReference type="GO" id="GO:0000155">
    <property type="term" value="F:phosphorelay sensor kinase activity"/>
    <property type="evidence" value="ECO:0007669"/>
    <property type="project" value="InterPro"/>
</dbReference>
<evidence type="ECO:0000256" key="5">
    <source>
        <dbReference type="SAM" id="Coils"/>
    </source>
</evidence>
<comment type="catalytic activity">
    <reaction evidence="1">
        <text>ATP + protein L-histidine = ADP + protein N-phospho-L-histidine.</text>
        <dbReference type="EC" id="2.7.13.3"/>
    </reaction>
</comment>
<dbReference type="InterPro" id="IPR001789">
    <property type="entry name" value="Sig_transdc_resp-reg_receiver"/>
</dbReference>
<dbReference type="PANTHER" id="PTHR43547">
    <property type="entry name" value="TWO-COMPONENT HISTIDINE KINASE"/>
    <property type="match status" value="1"/>
</dbReference>
<dbReference type="Gene3D" id="3.30.565.10">
    <property type="entry name" value="Histidine kinase-like ATPase, C-terminal domain"/>
    <property type="match status" value="1"/>
</dbReference>
<feature type="domain" description="Response regulatory" evidence="7">
    <location>
        <begin position="340"/>
        <end position="456"/>
    </location>
</feature>
<dbReference type="InterPro" id="IPR036097">
    <property type="entry name" value="HisK_dim/P_sf"/>
</dbReference>
<proteinExistence type="predicted"/>
<dbReference type="SMART" id="SM00388">
    <property type="entry name" value="HisKA"/>
    <property type="match status" value="1"/>
</dbReference>
<dbReference type="Pfam" id="PF00512">
    <property type="entry name" value="HisKA"/>
    <property type="match status" value="1"/>
</dbReference>
<evidence type="ECO:0000313" key="8">
    <source>
        <dbReference type="EMBL" id="HED10558.1"/>
    </source>
</evidence>
<dbReference type="Proteomes" id="UP000886005">
    <property type="component" value="Unassembled WGS sequence"/>
</dbReference>
<dbReference type="PANTHER" id="PTHR43547:SF2">
    <property type="entry name" value="HYBRID SIGNAL TRANSDUCTION HISTIDINE KINASE C"/>
    <property type="match status" value="1"/>
</dbReference>
<feature type="domain" description="Histidine kinase" evidence="6">
    <location>
        <begin position="94"/>
        <end position="316"/>
    </location>
</feature>
<reference evidence="8" key="1">
    <citation type="journal article" date="2020" name="mSystems">
        <title>Genome- and Community-Level Interaction Insights into Carbon Utilization and Element Cycling Functions of Hydrothermarchaeota in Hydrothermal Sediment.</title>
        <authorList>
            <person name="Zhou Z."/>
            <person name="Liu Y."/>
            <person name="Xu W."/>
            <person name="Pan J."/>
            <person name="Luo Z.H."/>
            <person name="Li M."/>
        </authorList>
    </citation>
    <scope>NUCLEOTIDE SEQUENCE [LARGE SCALE GENOMIC DNA]</scope>
    <source>
        <strain evidence="8">HyVt-456</strain>
    </source>
</reference>
<organism evidence="8">
    <name type="scientific">Caldithrix abyssi</name>
    <dbReference type="NCBI Taxonomy" id="187145"/>
    <lineage>
        <taxon>Bacteria</taxon>
        <taxon>Pseudomonadati</taxon>
        <taxon>Calditrichota</taxon>
        <taxon>Calditrichia</taxon>
        <taxon>Calditrichales</taxon>
        <taxon>Calditrichaceae</taxon>
        <taxon>Caldithrix</taxon>
    </lineage>
</organism>
<evidence type="ECO:0000256" key="1">
    <source>
        <dbReference type="ARBA" id="ARBA00000085"/>
    </source>
</evidence>
<dbReference type="Pfam" id="PF02518">
    <property type="entry name" value="HATPase_c"/>
    <property type="match status" value="1"/>
</dbReference>
<name>A0A7V1PUB2_CALAY</name>
<evidence type="ECO:0000259" key="6">
    <source>
        <dbReference type="PROSITE" id="PS50109"/>
    </source>
</evidence>
<dbReference type="AlphaFoldDB" id="A0A7V1PUB2"/>
<dbReference type="PROSITE" id="PS50110">
    <property type="entry name" value="RESPONSE_REGULATORY"/>
    <property type="match status" value="1"/>
</dbReference>
<dbReference type="EMBL" id="DRLD01000213">
    <property type="protein sequence ID" value="HED10558.1"/>
    <property type="molecule type" value="Genomic_DNA"/>
</dbReference>
<evidence type="ECO:0000256" key="2">
    <source>
        <dbReference type="ARBA" id="ARBA00012438"/>
    </source>
</evidence>
<dbReference type="InterPro" id="IPR003661">
    <property type="entry name" value="HisK_dim/P_dom"/>
</dbReference>
<dbReference type="PRINTS" id="PR00344">
    <property type="entry name" value="BCTRLSENSOR"/>
</dbReference>
<evidence type="ECO:0000256" key="4">
    <source>
        <dbReference type="PROSITE-ProRule" id="PRU00169"/>
    </source>
</evidence>
<feature type="modified residue" description="4-aspartylphosphate" evidence="4">
    <location>
        <position position="389"/>
    </location>
</feature>
<dbReference type="SMART" id="SM00387">
    <property type="entry name" value="HATPase_c"/>
    <property type="match status" value="1"/>
</dbReference>
<comment type="caution">
    <text evidence="8">The sequence shown here is derived from an EMBL/GenBank/DDBJ whole genome shotgun (WGS) entry which is preliminary data.</text>
</comment>
<dbReference type="InterPro" id="IPR004358">
    <property type="entry name" value="Sig_transdc_His_kin-like_C"/>
</dbReference>
<dbReference type="InterPro" id="IPR005467">
    <property type="entry name" value="His_kinase_dom"/>
</dbReference>
<dbReference type="Gene3D" id="1.10.287.130">
    <property type="match status" value="1"/>
</dbReference>
<dbReference type="PROSITE" id="PS50109">
    <property type="entry name" value="HIS_KIN"/>
    <property type="match status" value="1"/>
</dbReference>
<dbReference type="InterPro" id="IPR011006">
    <property type="entry name" value="CheY-like_superfamily"/>
</dbReference>
<protein>
    <recommendedName>
        <fullName evidence="2">histidine kinase</fullName>
        <ecNumber evidence="2">2.7.13.3</ecNumber>
    </recommendedName>
</protein>
<dbReference type="SUPFAM" id="SSF52172">
    <property type="entry name" value="CheY-like"/>
    <property type="match status" value="1"/>
</dbReference>
<dbReference type="InterPro" id="IPR003594">
    <property type="entry name" value="HATPase_dom"/>
</dbReference>
<dbReference type="EC" id="2.7.13.3" evidence="2"/>
<keyword evidence="5" id="KW-0175">Coiled coil</keyword>
<keyword evidence="3 4" id="KW-0597">Phosphoprotein</keyword>
<dbReference type="CDD" id="cd00082">
    <property type="entry name" value="HisKA"/>
    <property type="match status" value="1"/>
</dbReference>
<dbReference type="InterPro" id="IPR036890">
    <property type="entry name" value="HATPase_C_sf"/>
</dbReference>